<dbReference type="Proteomes" id="UP000217221">
    <property type="component" value="Chromosome"/>
</dbReference>
<dbReference type="OrthoDB" id="9814461at2"/>
<feature type="transmembrane region" description="Helical" evidence="6">
    <location>
        <begin position="6"/>
        <end position="24"/>
    </location>
</feature>
<organism evidence="7 8">
    <name type="scientific">Candidatus Planktophila limnetica</name>
    <dbReference type="NCBI Taxonomy" id="573600"/>
    <lineage>
        <taxon>Bacteria</taxon>
        <taxon>Bacillati</taxon>
        <taxon>Actinomycetota</taxon>
        <taxon>Actinomycetes</taxon>
        <taxon>Candidatus Nanopelagicales</taxon>
        <taxon>Candidatus Nanopelagicaceae</taxon>
        <taxon>Candidatus Planktophila</taxon>
    </lineage>
</organism>
<feature type="transmembrane region" description="Helical" evidence="6">
    <location>
        <begin position="64"/>
        <end position="85"/>
    </location>
</feature>
<dbReference type="PANTHER" id="PTHR30482:SF17">
    <property type="entry name" value="ABC TRANSPORTER ATP-BINDING PROTEIN"/>
    <property type="match status" value="1"/>
</dbReference>
<evidence type="ECO:0000256" key="4">
    <source>
        <dbReference type="ARBA" id="ARBA00022989"/>
    </source>
</evidence>
<feature type="transmembrane region" description="Helical" evidence="6">
    <location>
        <begin position="92"/>
        <end position="109"/>
    </location>
</feature>
<dbReference type="GO" id="GO:0005886">
    <property type="term" value="C:plasma membrane"/>
    <property type="evidence" value="ECO:0007669"/>
    <property type="project" value="UniProtKB-SubCell"/>
</dbReference>
<accession>A0A249LGB8</accession>
<evidence type="ECO:0000256" key="5">
    <source>
        <dbReference type="ARBA" id="ARBA00023136"/>
    </source>
</evidence>
<keyword evidence="2" id="KW-1003">Cell membrane</keyword>
<evidence type="ECO:0000313" key="8">
    <source>
        <dbReference type="Proteomes" id="UP000217221"/>
    </source>
</evidence>
<keyword evidence="3 6" id="KW-0812">Transmembrane</keyword>
<keyword evidence="5 6" id="KW-0472">Membrane</keyword>
<feature type="transmembrane region" description="Helical" evidence="6">
    <location>
        <begin position="31"/>
        <end position="52"/>
    </location>
</feature>
<name>A0A249LGB8_9ACTN</name>
<feature type="transmembrane region" description="Helical" evidence="6">
    <location>
        <begin position="261"/>
        <end position="278"/>
    </location>
</feature>
<dbReference type="CDD" id="cd06581">
    <property type="entry name" value="TM_PBP1_LivM_like"/>
    <property type="match status" value="1"/>
</dbReference>
<dbReference type="PANTHER" id="PTHR30482">
    <property type="entry name" value="HIGH-AFFINITY BRANCHED-CHAIN AMINO ACID TRANSPORT SYSTEM PERMEASE"/>
    <property type="match status" value="1"/>
</dbReference>
<comment type="subcellular location">
    <subcellularLocation>
        <location evidence="1">Cell membrane</location>
        <topology evidence="1">Multi-pass membrane protein</topology>
    </subcellularLocation>
</comment>
<reference evidence="7 8" key="1">
    <citation type="submission" date="2016-07" db="EMBL/GenBank/DDBJ databases">
        <title>High microdiversification within the ubiquitous acI lineage of Actinobacteria.</title>
        <authorList>
            <person name="Neuenschwander S.M."/>
            <person name="Salcher M."/>
            <person name="Ghai R."/>
            <person name="Pernthaler J."/>
        </authorList>
    </citation>
    <scope>NUCLEOTIDE SEQUENCE [LARGE SCALE GENOMIC DNA]</scope>
    <source>
        <strain evidence="7">MMS-VB-114</strain>
    </source>
</reference>
<feature type="transmembrane region" description="Helical" evidence="6">
    <location>
        <begin position="186"/>
        <end position="206"/>
    </location>
</feature>
<dbReference type="GO" id="GO:0015658">
    <property type="term" value="F:branched-chain amino acid transmembrane transporter activity"/>
    <property type="evidence" value="ECO:0007669"/>
    <property type="project" value="InterPro"/>
</dbReference>
<dbReference type="RefSeq" id="WP_157906153.1">
    <property type="nucleotide sequence ID" value="NZ_CP016782.1"/>
</dbReference>
<evidence type="ECO:0000313" key="7">
    <source>
        <dbReference type="EMBL" id="ASY27925.1"/>
    </source>
</evidence>
<feature type="transmembrane region" description="Helical" evidence="6">
    <location>
        <begin position="238"/>
        <end position="255"/>
    </location>
</feature>
<dbReference type="InterPro" id="IPR001851">
    <property type="entry name" value="ABC_transp_permease"/>
</dbReference>
<proteinExistence type="predicted"/>
<gene>
    <name evidence="7" type="ORF">PHILAsVB114_04685</name>
</gene>
<dbReference type="EMBL" id="CP016782">
    <property type="protein sequence ID" value="ASY27925.1"/>
    <property type="molecule type" value="Genomic_DNA"/>
</dbReference>
<evidence type="ECO:0000256" key="3">
    <source>
        <dbReference type="ARBA" id="ARBA00022692"/>
    </source>
</evidence>
<feature type="transmembrane region" description="Helical" evidence="6">
    <location>
        <begin position="140"/>
        <end position="165"/>
    </location>
</feature>
<dbReference type="InterPro" id="IPR043428">
    <property type="entry name" value="LivM-like"/>
</dbReference>
<evidence type="ECO:0000256" key="1">
    <source>
        <dbReference type="ARBA" id="ARBA00004651"/>
    </source>
</evidence>
<dbReference type="Pfam" id="PF02653">
    <property type="entry name" value="BPD_transp_2"/>
    <property type="match status" value="1"/>
</dbReference>
<dbReference type="AlphaFoldDB" id="A0A249LGB8"/>
<evidence type="ECO:0000256" key="2">
    <source>
        <dbReference type="ARBA" id="ARBA00022475"/>
    </source>
</evidence>
<protein>
    <submittedName>
        <fullName evidence="7">ABC-type branched-chain amino acid transport systems, periplasmic component</fullName>
    </submittedName>
</protein>
<dbReference type="KEGG" id="plim:PHILAsVB114_04685"/>
<sequence>MAGNDYLTQIVTRILIYGILVLSVEMCWGQTGIFTFGQAALFGIGGYVVGLVTTKSTNTDIGKLLLVAIIAGALVGLVLGIFLFSGKRVGELYVALVTLAISYICERLANSWTLLGSGNGIPGIPYPTIFGKEIGSAMGLFFLAFAVFAVALILCIIVVNSQFGLTMNAVRDDEERAEFFGYKRSVVQIAVFVFSAALAASGGALFAVSEGFVSPSMSGLALSTTTVLWVVLGGRGTFYGPLIALTVLQVVNIQMQNALPSLWPILVGFMLLLTMIFLPKGLTSLPAKIRESRRKKSHA</sequence>
<keyword evidence="8" id="KW-1185">Reference proteome</keyword>
<keyword evidence="4 6" id="KW-1133">Transmembrane helix</keyword>
<evidence type="ECO:0000256" key="6">
    <source>
        <dbReference type="SAM" id="Phobius"/>
    </source>
</evidence>